<evidence type="ECO:0000313" key="1">
    <source>
        <dbReference type="EMBL" id="GAH64596.1"/>
    </source>
</evidence>
<name>X1H361_9ZZZZ</name>
<organism evidence="1">
    <name type="scientific">marine sediment metagenome</name>
    <dbReference type="NCBI Taxonomy" id="412755"/>
    <lineage>
        <taxon>unclassified sequences</taxon>
        <taxon>metagenomes</taxon>
        <taxon>ecological metagenomes</taxon>
    </lineage>
</organism>
<evidence type="ECO:0008006" key="2">
    <source>
        <dbReference type="Google" id="ProtNLM"/>
    </source>
</evidence>
<sequence length="100" mass="11575">MGITYNIYCDESCHLEHDHINVMALGAVWCEKDNVPQLASALRSLKMEFGLPSDFEIKWTKVSPAKIDFYKAVIDFFFDEPILRFRGVLIPDKRQLDHDA</sequence>
<feature type="non-terminal residue" evidence="1">
    <location>
        <position position="100"/>
    </location>
</feature>
<protein>
    <recommendedName>
        <fullName evidence="2">DUF3800 domain-containing protein</fullName>
    </recommendedName>
</protein>
<dbReference type="AlphaFoldDB" id="X1H361"/>
<comment type="caution">
    <text evidence="1">The sequence shown here is derived from an EMBL/GenBank/DDBJ whole genome shotgun (WGS) entry which is preliminary data.</text>
</comment>
<proteinExistence type="predicted"/>
<gene>
    <name evidence="1" type="ORF">S03H2_50356</name>
</gene>
<reference evidence="1" key="1">
    <citation type="journal article" date="2014" name="Front. Microbiol.">
        <title>High frequency of phylogenetically diverse reductive dehalogenase-homologous genes in deep subseafloor sedimentary metagenomes.</title>
        <authorList>
            <person name="Kawai M."/>
            <person name="Futagami T."/>
            <person name="Toyoda A."/>
            <person name="Takaki Y."/>
            <person name="Nishi S."/>
            <person name="Hori S."/>
            <person name="Arai W."/>
            <person name="Tsubouchi T."/>
            <person name="Morono Y."/>
            <person name="Uchiyama I."/>
            <person name="Ito T."/>
            <person name="Fujiyama A."/>
            <person name="Inagaki F."/>
            <person name="Takami H."/>
        </authorList>
    </citation>
    <scope>NUCLEOTIDE SEQUENCE</scope>
    <source>
        <strain evidence="1">Expedition CK06-06</strain>
    </source>
</reference>
<accession>X1H361</accession>
<dbReference type="EMBL" id="BARU01031874">
    <property type="protein sequence ID" value="GAH64596.1"/>
    <property type="molecule type" value="Genomic_DNA"/>
</dbReference>